<dbReference type="Pfam" id="PF00206">
    <property type="entry name" value="Lyase_1"/>
    <property type="match status" value="1"/>
</dbReference>
<keyword evidence="4" id="KW-1185">Reference proteome</keyword>
<dbReference type="EMBL" id="QHHQ01000002">
    <property type="protein sequence ID" value="RAI01985.1"/>
    <property type="molecule type" value="Genomic_DNA"/>
</dbReference>
<dbReference type="RefSeq" id="WP_111345244.1">
    <property type="nucleotide sequence ID" value="NZ_QHHQ01000002.1"/>
</dbReference>
<gene>
    <name evidence="3" type="ORF">DLJ53_11405</name>
</gene>
<dbReference type="CDD" id="cd01597">
    <property type="entry name" value="pCLME"/>
    <property type="match status" value="1"/>
</dbReference>
<dbReference type="SUPFAM" id="SSF48557">
    <property type="entry name" value="L-aspartase-like"/>
    <property type="match status" value="1"/>
</dbReference>
<dbReference type="Gene3D" id="1.10.40.30">
    <property type="entry name" value="Fumarase/aspartase (C-terminal domain)"/>
    <property type="match status" value="1"/>
</dbReference>
<comment type="similarity">
    <text evidence="1">Belongs to the class-II fumarase/aspartase family.</text>
</comment>
<protein>
    <submittedName>
        <fullName evidence="3">3-carboxy-cis,cis-muconate cycloisomerase</fullName>
        <ecNumber evidence="3">5.5.1.2</ecNumber>
    </submittedName>
</protein>
<dbReference type="InterPro" id="IPR022761">
    <property type="entry name" value="Fumarate_lyase_N"/>
</dbReference>
<dbReference type="InterPro" id="IPR019468">
    <property type="entry name" value="AdenyloSucc_lyase_C"/>
</dbReference>
<dbReference type="InterPro" id="IPR008948">
    <property type="entry name" value="L-Aspartase-like"/>
</dbReference>
<dbReference type="PANTHER" id="PTHR43172">
    <property type="entry name" value="ADENYLOSUCCINATE LYASE"/>
    <property type="match status" value="1"/>
</dbReference>
<dbReference type="InterPro" id="IPR000362">
    <property type="entry name" value="Fumarate_lyase_fam"/>
</dbReference>
<reference evidence="3 4" key="1">
    <citation type="submission" date="2018-05" db="EMBL/GenBank/DDBJ databases">
        <title>Acuticoccus sediminis sp. nov., isolated from deep-sea sediment of Indian Ocean.</title>
        <authorList>
            <person name="Liu X."/>
            <person name="Lai Q."/>
            <person name="Du Y."/>
            <person name="Sun F."/>
            <person name="Zhang X."/>
            <person name="Wang S."/>
            <person name="Shao Z."/>
        </authorList>
    </citation>
    <scope>NUCLEOTIDE SEQUENCE [LARGE SCALE GENOMIC DNA]</scope>
    <source>
        <strain evidence="3 4">PTG4-2</strain>
    </source>
</reference>
<dbReference type="OrthoDB" id="9768878at2"/>
<accession>A0A8B2NQ19</accession>
<evidence type="ECO:0000256" key="1">
    <source>
        <dbReference type="ARBA" id="ARBA00034772"/>
    </source>
</evidence>
<dbReference type="Proteomes" id="UP000249590">
    <property type="component" value="Unassembled WGS sequence"/>
</dbReference>
<dbReference type="EC" id="5.5.1.2" evidence="3"/>
<feature type="domain" description="Adenylosuccinate lyase C-terminal" evidence="2">
    <location>
        <begin position="364"/>
        <end position="436"/>
    </location>
</feature>
<sequence>MQLATIAEGLISATPGYRETTARFDDPSTVEAYLTFERALARVQGALGIIPADAAATVVEVCRLENVDLDGLRAGTARVGYVIVPLVAMLAEKAGPHGEWLHYGTTTQDVMDTGLALQLRDAAPGLLGTLGEVCQLLASLAEAHRRTPMAGRSKLQHAAPISFGYRCAVWLDQIHRRAERLADALEGAATLQYGGAVGTLAALGADGIAVREGLARELGLAEPEITWHVSRDRFADATHAFAAATAALAKMAGDITFLMATEVAELREPYSNGRGSSSTMPQKRNPVISEAIIEAARRTRLLPAALLEAMTQDQDRGIATAYLERGAIVDAARLTAGAASLAVELVGGLEVDVARMRANLGATGGLIHAEAAMMALSAEHGRVAAHTLLHALCHEASVQHRDLAEVAAAKGYALAPEIFDPGAGLGSQDAMIDAVLARTRPPANGSAATGAVTRP</sequence>
<name>A0A8B2NQ19_9HYPH</name>
<evidence type="ECO:0000313" key="4">
    <source>
        <dbReference type="Proteomes" id="UP000249590"/>
    </source>
</evidence>
<dbReference type="PRINTS" id="PR00149">
    <property type="entry name" value="FUMRATELYASE"/>
</dbReference>
<organism evidence="3 4">
    <name type="scientific">Acuticoccus sediminis</name>
    <dbReference type="NCBI Taxonomy" id="2184697"/>
    <lineage>
        <taxon>Bacteria</taxon>
        <taxon>Pseudomonadati</taxon>
        <taxon>Pseudomonadota</taxon>
        <taxon>Alphaproteobacteria</taxon>
        <taxon>Hyphomicrobiales</taxon>
        <taxon>Amorphaceae</taxon>
        <taxon>Acuticoccus</taxon>
    </lineage>
</organism>
<dbReference type="GO" id="GO:0047472">
    <property type="term" value="F:3-carboxy-cis,cis-muconate cycloisomerase activity"/>
    <property type="evidence" value="ECO:0007669"/>
    <property type="project" value="UniProtKB-EC"/>
</dbReference>
<proteinExistence type="inferred from homology"/>
<evidence type="ECO:0000259" key="2">
    <source>
        <dbReference type="SMART" id="SM00998"/>
    </source>
</evidence>
<dbReference type="AlphaFoldDB" id="A0A8B2NQ19"/>
<dbReference type="Gene3D" id="1.20.200.10">
    <property type="entry name" value="Fumarase/aspartase (Central domain)"/>
    <property type="match status" value="1"/>
</dbReference>
<evidence type="ECO:0000313" key="3">
    <source>
        <dbReference type="EMBL" id="RAI01985.1"/>
    </source>
</evidence>
<comment type="caution">
    <text evidence="3">The sequence shown here is derived from an EMBL/GenBank/DDBJ whole genome shotgun (WGS) entry which is preliminary data.</text>
</comment>
<dbReference type="SMART" id="SM00998">
    <property type="entry name" value="ADSL_C"/>
    <property type="match status" value="1"/>
</dbReference>
<keyword evidence="3" id="KW-0413">Isomerase</keyword>
<dbReference type="PANTHER" id="PTHR43172:SF2">
    <property type="entry name" value="ADENYLOSUCCINATE LYASE C-TERMINAL DOMAIN-CONTAINING PROTEIN"/>
    <property type="match status" value="1"/>
</dbReference>
<dbReference type="PRINTS" id="PR00145">
    <property type="entry name" value="ARGSUCLYASE"/>
</dbReference>